<dbReference type="GO" id="GO:0008270">
    <property type="term" value="F:zinc ion binding"/>
    <property type="evidence" value="ECO:0007669"/>
    <property type="project" value="UniProtKB-KW"/>
</dbReference>
<dbReference type="SUPFAM" id="SSF57667">
    <property type="entry name" value="beta-beta-alpha zinc fingers"/>
    <property type="match status" value="1"/>
</dbReference>
<dbReference type="SMART" id="SM00355">
    <property type="entry name" value="ZnF_C2H2"/>
    <property type="match status" value="2"/>
</dbReference>
<organism evidence="4 5">
    <name type="scientific">Chaetomium strumarium</name>
    <dbReference type="NCBI Taxonomy" id="1170767"/>
    <lineage>
        <taxon>Eukaryota</taxon>
        <taxon>Fungi</taxon>
        <taxon>Dikarya</taxon>
        <taxon>Ascomycota</taxon>
        <taxon>Pezizomycotina</taxon>
        <taxon>Sordariomycetes</taxon>
        <taxon>Sordariomycetidae</taxon>
        <taxon>Sordariales</taxon>
        <taxon>Chaetomiaceae</taxon>
        <taxon>Chaetomium</taxon>
    </lineage>
</organism>
<feature type="region of interest" description="Disordered" evidence="2">
    <location>
        <begin position="79"/>
        <end position="112"/>
    </location>
</feature>
<gene>
    <name evidence="4" type="ORF">B0T15DRAFT_510088</name>
</gene>
<evidence type="ECO:0000313" key="4">
    <source>
        <dbReference type="EMBL" id="KAK3306736.1"/>
    </source>
</evidence>
<sequence length="298" mass="32857">MDPCLDLSGPWECPDWFSWEGNDLGRSIDSNPPNPGNVGLNEFGLDDPLPYAAAAAAALFEDDNLPCLFPDLPVFDESSISTDPRELQSPPLPGSFSTNGSSGSGYSPSSMETGFPSPWTPWETPCVSPDLLGLQSPHPYRRSPQGDFSNTPLYLQDPMTSIIHTELESVAYETPIELSGTSAFTQSSPQAAVPDTTLTMEDKPPNLTSRKWRLQTRPVKCPVCNKGHTYSTELNKHIAARHRDVAASIGVSIERYVCELCHQVCTRKDRLVRHLKNKHGIEPQKRRKRPGGLTKTKK</sequence>
<feature type="compositionally biased region" description="Basic residues" evidence="2">
    <location>
        <begin position="285"/>
        <end position="298"/>
    </location>
</feature>
<feature type="domain" description="C2H2-type" evidence="3">
    <location>
        <begin position="256"/>
        <end position="284"/>
    </location>
</feature>
<dbReference type="EMBL" id="JAUDZG010000003">
    <property type="protein sequence ID" value="KAK3306736.1"/>
    <property type="molecule type" value="Genomic_DNA"/>
</dbReference>
<evidence type="ECO:0000256" key="1">
    <source>
        <dbReference type="PROSITE-ProRule" id="PRU00042"/>
    </source>
</evidence>
<comment type="caution">
    <text evidence="4">The sequence shown here is derived from an EMBL/GenBank/DDBJ whole genome shotgun (WGS) entry which is preliminary data.</text>
</comment>
<reference evidence="4" key="1">
    <citation type="journal article" date="2023" name="Mol. Phylogenet. Evol.">
        <title>Genome-scale phylogeny and comparative genomics of the fungal order Sordariales.</title>
        <authorList>
            <person name="Hensen N."/>
            <person name="Bonometti L."/>
            <person name="Westerberg I."/>
            <person name="Brannstrom I.O."/>
            <person name="Guillou S."/>
            <person name="Cros-Aarteil S."/>
            <person name="Calhoun S."/>
            <person name="Haridas S."/>
            <person name="Kuo A."/>
            <person name="Mondo S."/>
            <person name="Pangilinan J."/>
            <person name="Riley R."/>
            <person name="LaButti K."/>
            <person name="Andreopoulos B."/>
            <person name="Lipzen A."/>
            <person name="Chen C."/>
            <person name="Yan M."/>
            <person name="Daum C."/>
            <person name="Ng V."/>
            <person name="Clum A."/>
            <person name="Steindorff A."/>
            <person name="Ohm R.A."/>
            <person name="Martin F."/>
            <person name="Silar P."/>
            <person name="Natvig D.O."/>
            <person name="Lalanne C."/>
            <person name="Gautier V."/>
            <person name="Ament-Velasquez S.L."/>
            <person name="Kruys A."/>
            <person name="Hutchinson M.I."/>
            <person name="Powell A.J."/>
            <person name="Barry K."/>
            <person name="Miller A.N."/>
            <person name="Grigoriev I.V."/>
            <person name="Debuchy R."/>
            <person name="Gladieux P."/>
            <person name="Hiltunen Thoren M."/>
            <person name="Johannesson H."/>
        </authorList>
    </citation>
    <scope>NUCLEOTIDE SEQUENCE</scope>
    <source>
        <strain evidence="4">CBS 333.67</strain>
    </source>
</reference>
<dbReference type="RefSeq" id="XP_062722516.1">
    <property type="nucleotide sequence ID" value="XM_062867838.1"/>
</dbReference>
<evidence type="ECO:0000313" key="5">
    <source>
        <dbReference type="Proteomes" id="UP001273166"/>
    </source>
</evidence>
<dbReference type="GeneID" id="87886667"/>
<protein>
    <recommendedName>
        <fullName evidence="3">C2H2-type domain-containing protein</fullName>
    </recommendedName>
</protein>
<keyword evidence="1" id="KW-0862">Zinc</keyword>
<dbReference type="Proteomes" id="UP001273166">
    <property type="component" value="Unassembled WGS sequence"/>
</dbReference>
<evidence type="ECO:0000259" key="3">
    <source>
        <dbReference type="PROSITE" id="PS50157"/>
    </source>
</evidence>
<dbReference type="InterPro" id="IPR013087">
    <property type="entry name" value="Znf_C2H2_type"/>
</dbReference>
<feature type="region of interest" description="Disordered" evidence="2">
    <location>
        <begin position="276"/>
        <end position="298"/>
    </location>
</feature>
<keyword evidence="1" id="KW-0479">Metal-binding</keyword>
<dbReference type="InterPro" id="IPR036236">
    <property type="entry name" value="Znf_C2H2_sf"/>
</dbReference>
<name>A0AAJ0M2J7_9PEZI</name>
<reference evidence="4" key="2">
    <citation type="submission" date="2023-06" db="EMBL/GenBank/DDBJ databases">
        <authorList>
            <consortium name="Lawrence Berkeley National Laboratory"/>
            <person name="Mondo S.J."/>
            <person name="Hensen N."/>
            <person name="Bonometti L."/>
            <person name="Westerberg I."/>
            <person name="Brannstrom I.O."/>
            <person name="Guillou S."/>
            <person name="Cros-Aarteil S."/>
            <person name="Calhoun S."/>
            <person name="Haridas S."/>
            <person name="Kuo A."/>
            <person name="Pangilinan J."/>
            <person name="Riley R."/>
            <person name="Labutti K."/>
            <person name="Andreopoulos B."/>
            <person name="Lipzen A."/>
            <person name="Chen C."/>
            <person name="Yanf M."/>
            <person name="Daum C."/>
            <person name="Ng V."/>
            <person name="Clum A."/>
            <person name="Steindorff A."/>
            <person name="Ohm R."/>
            <person name="Martin F."/>
            <person name="Silar P."/>
            <person name="Natvig D."/>
            <person name="Lalanne C."/>
            <person name="Gautier V."/>
            <person name="Ament-Velasquez S.L."/>
            <person name="Kruys A."/>
            <person name="Hutchinson M.I."/>
            <person name="Powell A.J."/>
            <person name="Barry K."/>
            <person name="Miller A.N."/>
            <person name="Grigoriev I.V."/>
            <person name="Debuchy R."/>
            <person name="Gladieux P."/>
            <person name="Thoren M.H."/>
            <person name="Johannesson H."/>
        </authorList>
    </citation>
    <scope>NUCLEOTIDE SEQUENCE</scope>
    <source>
        <strain evidence="4">CBS 333.67</strain>
    </source>
</reference>
<dbReference type="AlphaFoldDB" id="A0AAJ0M2J7"/>
<keyword evidence="5" id="KW-1185">Reference proteome</keyword>
<dbReference type="PROSITE" id="PS50157">
    <property type="entry name" value="ZINC_FINGER_C2H2_2"/>
    <property type="match status" value="1"/>
</dbReference>
<evidence type="ECO:0000256" key="2">
    <source>
        <dbReference type="SAM" id="MobiDB-lite"/>
    </source>
</evidence>
<feature type="compositionally biased region" description="Low complexity" evidence="2">
    <location>
        <begin position="94"/>
        <end position="110"/>
    </location>
</feature>
<keyword evidence="1" id="KW-0863">Zinc-finger</keyword>
<dbReference type="Gene3D" id="3.30.160.60">
    <property type="entry name" value="Classic Zinc Finger"/>
    <property type="match status" value="1"/>
</dbReference>
<dbReference type="PROSITE" id="PS00028">
    <property type="entry name" value="ZINC_FINGER_C2H2_1"/>
    <property type="match status" value="1"/>
</dbReference>
<accession>A0AAJ0M2J7</accession>
<proteinExistence type="predicted"/>